<feature type="region of interest" description="Disordered" evidence="1">
    <location>
        <begin position="324"/>
        <end position="347"/>
    </location>
</feature>
<keyword evidence="3" id="KW-1185">Reference proteome</keyword>
<comment type="caution">
    <text evidence="2">The sequence shown here is derived from an EMBL/GenBank/DDBJ whole genome shotgun (WGS) entry which is preliminary data.</text>
</comment>
<evidence type="ECO:0000313" key="3">
    <source>
        <dbReference type="Proteomes" id="UP001165090"/>
    </source>
</evidence>
<protein>
    <submittedName>
        <fullName evidence="2">Uncharacterized protein</fullName>
    </submittedName>
</protein>
<evidence type="ECO:0000313" key="2">
    <source>
        <dbReference type="EMBL" id="GLI70649.1"/>
    </source>
</evidence>
<evidence type="ECO:0000256" key="1">
    <source>
        <dbReference type="SAM" id="MobiDB-lite"/>
    </source>
</evidence>
<name>A0ABQ5SLI1_9CHLO</name>
<organism evidence="2 3">
    <name type="scientific">Volvox africanus</name>
    <dbReference type="NCBI Taxonomy" id="51714"/>
    <lineage>
        <taxon>Eukaryota</taxon>
        <taxon>Viridiplantae</taxon>
        <taxon>Chlorophyta</taxon>
        <taxon>core chlorophytes</taxon>
        <taxon>Chlorophyceae</taxon>
        <taxon>CS clade</taxon>
        <taxon>Chlamydomonadales</taxon>
        <taxon>Volvocaceae</taxon>
        <taxon>Volvox</taxon>
    </lineage>
</organism>
<proteinExistence type="predicted"/>
<dbReference type="EMBL" id="BSDZ01000094">
    <property type="protein sequence ID" value="GLI70649.1"/>
    <property type="molecule type" value="Genomic_DNA"/>
</dbReference>
<reference evidence="2 3" key="1">
    <citation type="journal article" date="2023" name="IScience">
        <title>Expanded male sex-determining region conserved during the evolution of homothallism in the green alga Volvox.</title>
        <authorList>
            <person name="Yamamoto K."/>
            <person name="Matsuzaki R."/>
            <person name="Mahakham W."/>
            <person name="Heman W."/>
            <person name="Sekimoto H."/>
            <person name="Kawachi M."/>
            <person name="Minakuchi Y."/>
            <person name="Toyoda A."/>
            <person name="Nozaki H."/>
        </authorList>
    </citation>
    <scope>NUCLEOTIDE SEQUENCE [LARGE SCALE GENOMIC DNA]</scope>
    <source>
        <strain evidence="2 3">NIES-4468</strain>
    </source>
</reference>
<accession>A0ABQ5SLI1</accession>
<sequence>MYQLKNQHFLKVTFIIVSWIAGATASMPHGQRLAARRPSVSIYSSSTSGLLDLSWDPISLINLENVLLSSKYNVVRFNGKAVGTPFLSSSSAFVIPPITGDSLYTDVENIETVTSFVRSGGLVVVHNSYRLTRATQDLVADILGYNGGWHHCESVTDNTNAADSFPTSTSFAHDFLNIRWPTRLGGARVQLHSWCKHEDPSAVSYPLYARGDDSMQVAVQAFAKVGNPGAVVWLGYDWQDHGQEDWGALLREIINAFARGSFHGPIDAAVMDMYPLRLESVVNSDVKLSDNTDDIVRRYLSSSSVLNNAGILYGGYPPSPAIPSYPPSPAPPLAPSPPSPQLQPPKPPTVPPTRFMWFHNMTAHGVEGIYKPVVWFDDADFASQLNLHYNNSKLWLVDRAKQPSCSKEPPCRICQRAWYPYNGSDVVGFPNRTVVLYFREPVILKRVTILEMASKDVEEVFLLGWPAVPIPQLGLNLTRLYDNVTRSDVFTELTRSRLSVCSSKVEAIVKPPRSDDPRRIPGRGFDQTHLPPFFQERAVGGVGIRLRAQRNPRQVHTQIAQVLFTGRVLYPQNPGEYALYLRPERS</sequence>
<dbReference type="Proteomes" id="UP001165090">
    <property type="component" value="Unassembled WGS sequence"/>
</dbReference>
<gene>
    <name evidence="2" type="ORF">VaNZ11_015583</name>
</gene>